<keyword evidence="1" id="KW-0472">Membrane</keyword>
<sequence length="63" mass="6542">MGIERAAQAACLFSGLDDRCLGAEVRFAFPGSTGAALAPLLLSFLLLLLLLLLAVAAEPPIRC</sequence>
<evidence type="ECO:0000313" key="3">
    <source>
        <dbReference type="Proteomes" id="UP001233535"/>
    </source>
</evidence>
<evidence type="ECO:0000256" key="1">
    <source>
        <dbReference type="SAM" id="Phobius"/>
    </source>
</evidence>
<accession>A0ABU1CCZ9</accession>
<protein>
    <submittedName>
        <fullName evidence="2">Uncharacterized protein</fullName>
    </submittedName>
</protein>
<dbReference type="Proteomes" id="UP001233535">
    <property type="component" value="Unassembled WGS sequence"/>
</dbReference>
<dbReference type="EMBL" id="JARUHG010000002">
    <property type="protein sequence ID" value="MDR0183057.1"/>
    <property type="molecule type" value="Genomic_DNA"/>
</dbReference>
<gene>
    <name evidence="2" type="ORF">P8609_08745</name>
</gene>
<comment type="caution">
    <text evidence="2">The sequence shown here is derived from an EMBL/GenBank/DDBJ whole genome shotgun (WGS) entry which is preliminary data.</text>
</comment>
<reference evidence="2 3" key="1">
    <citation type="submission" date="2023-04" db="EMBL/GenBank/DDBJ databases">
        <title>Lysobacter sp. strain UC isolated from soil sample.</title>
        <authorList>
            <person name="Choksket S."/>
            <person name="Harshvardhan F."/>
            <person name="Rana R."/>
            <person name="Patil P.B."/>
            <person name="Korpole S."/>
        </authorList>
    </citation>
    <scope>NUCLEOTIDE SEQUENCE [LARGE SCALE GENOMIC DNA]</scope>
    <source>
        <strain evidence="2 3">UC</strain>
    </source>
</reference>
<feature type="transmembrane region" description="Helical" evidence="1">
    <location>
        <begin position="38"/>
        <end position="57"/>
    </location>
</feature>
<keyword evidence="3" id="KW-1185">Reference proteome</keyword>
<proteinExistence type="predicted"/>
<organism evidence="2 3">
    <name type="scientific">Lysobacter arvi</name>
    <dbReference type="NCBI Taxonomy" id="3038776"/>
    <lineage>
        <taxon>Bacteria</taxon>
        <taxon>Pseudomonadati</taxon>
        <taxon>Pseudomonadota</taxon>
        <taxon>Gammaproteobacteria</taxon>
        <taxon>Lysobacterales</taxon>
        <taxon>Lysobacteraceae</taxon>
        <taxon>Lysobacter</taxon>
    </lineage>
</organism>
<keyword evidence="1" id="KW-0812">Transmembrane</keyword>
<evidence type="ECO:0000313" key="2">
    <source>
        <dbReference type="EMBL" id="MDR0183057.1"/>
    </source>
</evidence>
<name>A0ABU1CCZ9_9GAMM</name>
<keyword evidence="1" id="KW-1133">Transmembrane helix</keyword>